<evidence type="ECO:0000256" key="4">
    <source>
        <dbReference type="ARBA" id="ARBA00022801"/>
    </source>
</evidence>
<dbReference type="GO" id="GO:0030599">
    <property type="term" value="F:pectinesterase activity"/>
    <property type="evidence" value="ECO:0007669"/>
    <property type="project" value="InterPro"/>
</dbReference>
<dbReference type="PANTHER" id="PTHR31707">
    <property type="entry name" value="PECTINESTERASE"/>
    <property type="match status" value="1"/>
</dbReference>
<sequence length="100" mass="11159">MESNIGGFIDPKGWLPWINGTNGPELYMDTCYYAEYANTGLGANLANRVHWKGYRGNISRDEAIQYTAAKWLEAGTESSPVSGTEWFKGLHVPHYLGFKA</sequence>
<keyword evidence="3" id="KW-0134">Cell wall</keyword>
<dbReference type="EMBL" id="LXQA010079920">
    <property type="protein sequence ID" value="MCI11376.1"/>
    <property type="molecule type" value="Genomic_DNA"/>
</dbReference>
<proteinExistence type="predicted"/>
<dbReference type="GO" id="GO:0042545">
    <property type="term" value="P:cell wall modification"/>
    <property type="evidence" value="ECO:0007669"/>
    <property type="project" value="InterPro"/>
</dbReference>
<dbReference type="Gene3D" id="2.160.20.10">
    <property type="entry name" value="Single-stranded right-handed beta-helix, Pectin lyase-like"/>
    <property type="match status" value="1"/>
</dbReference>
<reference evidence="7 8" key="1">
    <citation type="journal article" date="2018" name="Front. Plant Sci.">
        <title>Red Clover (Trifolium pratense) and Zigzag Clover (T. medium) - A Picture of Genomic Similarities and Differences.</title>
        <authorList>
            <person name="Dluhosova J."/>
            <person name="Istvanek J."/>
            <person name="Nedelnik J."/>
            <person name="Repkova J."/>
        </authorList>
    </citation>
    <scope>NUCLEOTIDE SEQUENCE [LARGE SCALE GENOMIC DNA]</scope>
    <source>
        <strain evidence="8">cv. 10/8</strain>
        <tissue evidence="7">Leaf</tissue>
    </source>
</reference>
<keyword evidence="4" id="KW-0378">Hydrolase</keyword>
<dbReference type="GO" id="GO:0045490">
    <property type="term" value="P:pectin catabolic process"/>
    <property type="evidence" value="ECO:0007669"/>
    <property type="project" value="UniProtKB-UniPathway"/>
</dbReference>
<evidence type="ECO:0000256" key="5">
    <source>
        <dbReference type="ARBA" id="ARBA00023085"/>
    </source>
</evidence>
<dbReference type="InterPro" id="IPR011050">
    <property type="entry name" value="Pectin_lyase_fold/virulence"/>
</dbReference>
<dbReference type="Pfam" id="PF01095">
    <property type="entry name" value="Pectinesterase"/>
    <property type="match status" value="1"/>
</dbReference>
<comment type="subcellular location">
    <subcellularLocation>
        <location evidence="1">Secreted</location>
        <location evidence="1">Cell wall</location>
    </subcellularLocation>
</comment>
<evidence type="ECO:0000256" key="2">
    <source>
        <dbReference type="ARBA" id="ARBA00005184"/>
    </source>
</evidence>
<feature type="domain" description="Pectinesterase catalytic" evidence="6">
    <location>
        <begin position="1"/>
        <end position="73"/>
    </location>
</feature>
<dbReference type="AlphaFoldDB" id="A0A392PJ94"/>
<dbReference type="Proteomes" id="UP000265520">
    <property type="component" value="Unassembled WGS sequence"/>
</dbReference>
<evidence type="ECO:0000256" key="1">
    <source>
        <dbReference type="ARBA" id="ARBA00004191"/>
    </source>
</evidence>
<dbReference type="UniPathway" id="UPA00545">
    <property type="reaction ID" value="UER00823"/>
</dbReference>
<comment type="pathway">
    <text evidence="2">Glycan metabolism; pectin degradation; 2-dehydro-3-deoxy-D-gluconate from pectin: step 1/5.</text>
</comment>
<protein>
    <submittedName>
        <fullName evidence="7">Putative pectinesterase/pectinesterase inhibitor 21-like</fullName>
    </submittedName>
</protein>
<comment type="caution">
    <text evidence="7">The sequence shown here is derived from an EMBL/GenBank/DDBJ whole genome shotgun (WGS) entry which is preliminary data.</text>
</comment>
<organism evidence="7 8">
    <name type="scientific">Trifolium medium</name>
    <dbReference type="NCBI Taxonomy" id="97028"/>
    <lineage>
        <taxon>Eukaryota</taxon>
        <taxon>Viridiplantae</taxon>
        <taxon>Streptophyta</taxon>
        <taxon>Embryophyta</taxon>
        <taxon>Tracheophyta</taxon>
        <taxon>Spermatophyta</taxon>
        <taxon>Magnoliopsida</taxon>
        <taxon>eudicotyledons</taxon>
        <taxon>Gunneridae</taxon>
        <taxon>Pentapetalae</taxon>
        <taxon>rosids</taxon>
        <taxon>fabids</taxon>
        <taxon>Fabales</taxon>
        <taxon>Fabaceae</taxon>
        <taxon>Papilionoideae</taxon>
        <taxon>50 kb inversion clade</taxon>
        <taxon>NPAAA clade</taxon>
        <taxon>Hologalegina</taxon>
        <taxon>IRL clade</taxon>
        <taxon>Trifolieae</taxon>
        <taxon>Trifolium</taxon>
    </lineage>
</organism>
<evidence type="ECO:0000313" key="8">
    <source>
        <dbReference type="Proteomes" id="UP000265520"/>
    </source>
</evidence>
<evidence type="ECO:0000259" key="6">
    <source>
        <dbReference type="Pfam" id="PF01095"/>
    </source>
</evidence>
<keyword evidence="8" id="KW-1185">Reference proteome</keyword>
<dbReference type="InterPro" id="IPR000070">
    <property type="entry name" value="Pectinesterase_cat"/>
</dbReference>
<keyword evidence="3" id="KW-0964">Secreted</keyword>
<keyword evidence="5" id="KW-0063">Aspartyl esterase</keyword>
<evidence type="ECO:0000313" key="7">
    <source>
        <dbReference type="EMBL" id="MCI11376.1"/>
    </source>
</evidence>
<name>A0A392PJ94_9FABA</name>
<dbReference type="InterPro" id="IPR012334">
    <property type="entry name" value="Pectin_lyas_fold"/>
</dbReference>
<evidence type="ECO:0000256" key="3">
    <source>
        <dbReference type="ARBA" id="ARBA00022512"/>
    </source>
</evidence>
<accession>A0A392PJ94</accession>
<dbReference type="SUPFAM" id="SSF51126">
    <property type="entry name" value="Pectin lyase-like"/>
    <property type="match status" value="1"/>
</dbReference>